<accession>A0A109BKW5</accession>
<feature type="region of interest" description="Disordered" evidence="1">
    <location>
        <begin position="1"/>
        <end position="26"/>
    </location>
</feature>
<evidence type="ECO:0000256" key="1">
    <source>
        <dbReference type="SAM" id="MobiDB-lite"/>
    </source>
</evidence>
<name>A0A109BKW5_HYPSL</name>
<organism evidence="2 3">
    <name type="scientific">Hyphomicrobium sulfonivorans</name>
    <dbReference type="NCBI Taxonomy" id="121290"/>
    <lineage>
        <taxon>Bacteria</taxon>
        <taxon>Pseudomonadati</taxon>
        <taxon>Pseudomonadota</taxon>
        <taxon>Alphaproteobacteria</taxon>
        <taxon>Hyphomicrobiales</taxon>
        <taxon>Hyphomicrobiaceae</taxon>
        <taxon>Hyphomicrobium</taxon>
    </lineage>
</organism>
<comment type="caution">
    <text evidence="2">The sequence shown here is derived from an EMBL/GenBank/DDBJ whole genome shotgun (WGS) entry which is preliminary data.</text>
</comment>
<proteinExistence type="predicted"/>
<evidence type="ECO:0000313" key="2">
    <source>
        <dbReference type="EMBL" id="KWT70718.1"/>
    </source>
</evidence>
<reference evidence="2 3" key="1">
    <citation type="submission" date="2015-10" db="EMBL/GenBank/DDBJ databases">
        <title>Transcriptomic analysis of a linuron degrading triple-species bacterial consortium.</title>
        <authorList>
            <person name="Albers P."/>
        </authorList>
    </citation>
    <scope>NUCLEOTIDE SEQUENCE [LARGE SCALE GENOMIC DNA]</scope>
    <source>
        <strain evidence="2 3">WDL6</strain>
    </source>
</reference>
<dbReference type="PATRIC" id="fig|121290.4.peg.3466"/>
<dbReference type="Proteomes" id="UP000059074">
    <property type="component" value="Unassembled WGS sequence"/>
</dbReference>
<feature type="compositionally biased region" description="Polar residues" evidence="1">
    <location>
        <begin position="14"/>
        <end position="26"/>
    </location>
</feature>
<evidence type="ECO:0000313" key="3">
    <source>
        <dbReference type="Proteomes" id="UP000059074"/>
    </source>
</evidence>
<gene>
    <name evidence="2" type="ORF">APY04_0779</name>
</gene>
<sequence length="179" mass="19237">MRMAASNARGAVSRTASNPCTSSPSTRATLATAYGPRSPLRCWTLQLHIGSTCSCSAWQASREDVGFQCVYGSSAPVSSLWRSTTAVGSTVRIIARSRSRVGARAFSTRFSSASSSDVVAMLTRSPWLMERPWLELRVQLRPSSARRPMVPAYALPHSFEPPLALSRAARAASSLRGSS</sequence>
<keyword evidence="3" id="KW-1185">Reference proteome</keyword>
<dbReference type="AlphaFoldDB" id="A0A109BKW5"/>
<dbReference type="EMBL" id="LMTR01000028">
    <property type="protein sequence ID" value="KWT70718.1"/>
    <property type="molecule type" value="Genomic_DNA"/>
</dbReference>
<protein>
    <submittedName>
        <fullName evidence="2">Uncharacterized protein</fullName>
    </submittedName>
</protein>